<feature type="binding site" evidence="9">
    <location>
        <position position="77"/>
    </location>
    <ligand>
        <name>[4Fe-4S] cluster</name>
        <dbReference type="ChEBI" id="CHEBI:49883"/>
        <label>2</label>
        <note>4Fe-4S-S-AdoMet</note>
    </ligand>
</feature>
<dbReference type="InterPro" id="IPR013785">
    <property type="entry name" value="Aldolase_TIM"/>
</dbReference>
<dbReference type="SFLD" id="SFLDF00271">
    <property type="entry name" value="lipoyl_synthase"/>
    <property type="match status" value="1"/>
</dbReference>
<dbReference type="GO" id="GO:0016992">
    <property type="term" value="F:lipoate synthase activity"/>
    <property type="evidence" value="ECO:0007669"/>
    <property type="project" value="UniProtKB-UniRule"/>
</dbReference>
<comment type="subcellular location">
    <subcellularLocation>
        <location evidence="9">Cytoplasm</location>
    </subcellularLocation>
</comment>
<dbReference type="FunFam" id="3.20.20.70:FF:000040">
    <property type="entry name" value="Lipoyl synthase"/>
    <property type="match status" value="1"/>
</dbReference>
<keyword evidence="7 9" id="KW-0411">Iron-sulfur</keyword>
<evidence type="ECO:0000256" key="9">
    <source>
        <dbReference type="HAMAP-Rule" id="MF_00206"/>
    </source>
</evidence>
<evidence type="ECO:0000256" key="6">
    <source>
        <dbReference type="ARBA" id="ARBA00023004"/>
    </source>
</evidence>
<evidence type="ECO:0000259" key="10">
    <source>
        <dbReference type="PROSITE" id="PS51918"/>
    </source>
</evidence>
<dbReference type="HAMAP" id="MF_00206">
    <property type="entry name" value="Lipoyl_synth"/>
    <property type="match status" value="1"/>
</dbReference>
<sequence length="304" mass="34224">MRSVLNRADNSVVVTLKPEWLKIRPPSGEKYLMIKGLKEGLELHTVCEEAHCPNIYECWGGGTATFMVMGDLCTRHCRFCAVKSGRPNGYLDPLEPVKLAYAIRRMNLRYVVVTSVDRDDLEDGGVSHFAACIREIRRLNPSIYIEVLIPDFRGDVEALKRVVEARPHVVAHNIETVRRLTPAVRDPRARYDQSLAVLENIKKLDRGIYTKSSIMVGLGETKEEVVSAMKDLRGVGVDFLTIGQYLQPSKGHIPVKEYVHPDVFEEYRLIGESLGFKYVASGPLVRSSYKAGEYFIVKNLATAQ</sequence>
<dbReference type="PROSITE" id="PS51918">
    <property type="entry name" value="RADICAL_SAM"/>
    <property type="match status" value="1"/>
</dbReference>
<evidence type="ECO:0000313" key="11">
    <source>
        <dbReference type="EMBL" id="PSN90899.1"/>
    </source>
</evidence>
<dbReference type="GO" id="GO:0005737">
    <property type="term" value="C:cytoplasm"/>
    <property type="evidence" value="ECO:0007669"/>
    <property type="project" value="UniProtKB-SubCell"/>
</dbReference>
<dbReference type="Pfam" id="PF04055">
    <property type="entry name" value="Radical_SAM"/>
    <property type="match status" value="1"/>
</dbReference>
<comment type="cofactor">
    <cofactor evidence="9">
        <name>[4Fe-4S] cluster</name>
        <dbReference type="ChEBI" id="CHEBI:49883"/>
    </cofactor>
    <text evidence="9">Binds 2 [4Fe-4S] clusters per subunit. One cluster is coordinated with 3 cysteines and an exchangeable S-adenosyl-L-methionine.</text>
</comment>
<dbReference type="PANTHER" id="PTHR10949">
    <property type="entry name" value="LIPOYL SYNTHASE"/>
    <property type="match status" value="1"/>
</dbReference>
<keyword evidence="1 9" id="KW-0004">4Fe-4S</keyword>
<dbReference type="SFLD" id="SFLDS00029">
    <property type="entry name" value="Radical_SAM"/>
    <property type="match status" value="1"/>
</dbReference>
<evidence type="ECO:0000313" key="12">
    <source>
        <dbReference type="Proteomes" id="UP000240490"/>
    </source>
</evidence>
<keyword evidence="3 9" id="KW-0808">Transferase</keyword>
<evidence type="ECO:0000256" key="5">
    <source>
        <dbReference type="ARBA" id="ARBA00022723"/>
    </source>
</evidence>
<dbReference type="Pfam" id="PF16881">
    <property type="entry name" value="LIAS_N"/>
    <property type="match status" value="1"/>
</dbReference>
<dbReference type="UniPathway" id="UPA00538">
    <property type="reaction ID" value="UER00593"/>
</dbReference>
<dbReference type="Gene3D" id="3.20.20.70">
    <property type="entry name" value="Aldolase class I"/>
    <property type="match status" value="1"/>
</dbReference>
<name>A0A2R6AWY1_9ARCH</name>
<dbReference type="GO" id="GO:0046872">
    <property type="term" value="F:metal ion binding"/>
    <property type="evidence" value="ECO:0007669"/>
    <property type="project" value="UniProtKB-KW"/>
</dbReference>
<keyword evidence="4 9" id="KW-0949">S-adenosyl-L-methionine</keyword>
<keyword evidence="6 9" id="KW-0408">Iron</keyword>
<feature type="binding site" evidence="9">
    <location>
        <position position="288"/>
    </location>
    <ligand>
        <name>[4Fe-4S] cluster</name>
        <dbReference type="ChEBI" id="CHEBI:49883"/>
        <label>1</label>
    </ligand>
</feature>
<dbReference type="GO" id="GO:0009249">
    <property type="term" value="P:protein lipoylation"/>
    <property type="evidence" value="ECO:0007669"/>
    <property type="project" value="UniProtKB-UniRule"/>
</dbReference>
<dbReference type="SMART" id="SM00729">
    <property type="entry name" value="Elp3"/>
    <property type="match status" value="1"/>
</dbReference>
<comment type="function">
    <text evidence="9">Catalyzes the radical-mediated insertion of two sulfur atoms into the C-6 and C-8 positions of the octanoyl moiety bound to the lipoyl domains of lipoate-dependent enzymes, thereby converting the octanoylated domains into lipoylated derivatives.</text>
</comment>
<dbReference type="PANTHER" id="PTHR10949:SF0">
    <property type="entry name" value="LIPOYL SYNTHASE, MITOCHONDRIAL"/>
    <property type="match status" value="1"/>
</dbReference>
<reference evidence="11 12" key="1">
    <citation type="submission" date="2017-04" db="EMBL/GenBank/DDBJ databases">
        <title>Novel microbial lineages endemic to geothermal iron-oxide mats fill important gaps in the evolutionary history of Archaea.</title>
        <authorList>
            <person name="Jay Z.J."/>
            <person name="Beam J.P."/>
            <person name="Dlakic M."/>
            <person name="Rusch D.B."/>
            <person name="Kozubal M.A."/>
            <person name="Inskeep W.P."/>
        </authorList>
    </citation>
    <scope>NUCLEOTIDE SEQUENCE [LARGE SCALE GENOMIC DNA]</scope>
    <source>
        <strain evidence="11">ECH_B_SAG-M15</strain>
    </source>
</reference>
<dbReference type="PIRSF" id="PIRSF005963">
    <property type="entry name" value="Lipoyl_synth"/>
    <property type="match status" value="1"/>
</dbReference>
<evidence type="ECO:0000256" key="8">
    <source>
        <dbReference type="ARBA" id="ARBA00047326"/>
    </source>
</evidence>
<dbReference type="SFLD" id="SFLDG01058">
    <property type="entry name" value="lipoyl_synthase_like"/>
    <property type="match status" value="1"/>
</dbReference>
<comment type="caution">
    <text evidence="11">The sequence shown here is derived from an EMBL/GenBank/DDBJ whole genome shotgun (WGS) entry which is preliminary data.</text>
</comment>
<comment type="pathway">
    <text evidence="9">Protein modification; protein lipoylation via endogenous pathway; protein N(6)-(lipoyl)lysine from octanoyl-[acyl-carrier-protein]: step 2/2.</text>
</comment>
<feature type="domain" description="Radical SAM core" evidence="10">
    <location>
        <begin position="59"/>
        <end position="277"/>
    </location>
</feature>
<dbReference type="GO" id="GO:0051539">
    <property type="term" value="F:4 iron, 4 sulfur cluster binding"/>
    <property type="evidence" value="ECO:0007669"/>
    <property type="project" value="UniProtKB-UniRule"/>
</dbReference>
<feature type="binding site" evidence="9">
    <location>
        <position position="73"/>
    </location>
    <ligand>
        <name>[4Fe-4S] cluster</name>
        <dbReference type="ChEBI" id="CHEBI:49883"/>
        <label>2</label>
        <note>4Fe-4S-S-AdoMet</note>
    </ligand>
</feature>
<dbReference type="NCBIfam" id="NF004019">
    <property type="entry name" value="PRK05481.1"/>
    <property type="match status" value="1"/>
</dbReference>
<feature type="binding site" evidence="9">
    <location>
        <position position="58"/>
    </location>
    <ligand>
        <name>[4Fe-4S] cluster</name>
        <dbReference type="ChEBI" id="CHEBI:49883"/>
        <label>1</label>
    </ligand>
</feature>
<evidence type="ECO:0000256" key="4">
    <source>
        <dbReference type="ARBA" id="ARBA00022691"/>
    </source>
</evidence>
<dbReference type="AlphaFoldDB" id="A0A2R6AWY1"/>
<dbReference type="EMBL" id="NEXJ01000065">
    <property type="protein sequence ID" value="PSN90899.1"/>
    <property type="molecule type" value="Genomic_DNA"/>
</dbReference>
<dbReference type="NCBIfam" id="TIGR00510">
    <property type="entry name" value="lipA"/>
    <property type="match status" value="1"/>
</dbReference>
<dbReference type="InterPro" id="IPR003698">
    <property type="entry name" value="Lipoyl_synth"/>
</dbReference>
<keyword evidence="2 9" id="KW-0963">Cytoplasm</keyword>
<dbReference type="EC" id="2.8.1.8" evidence="9"/>
<dbReference type="InterPro" id="IPR031691">
    <property type="entry name" value="LIAS_N"/>
</dbReference>
<feature type="binding site" evidence="9">
    <location>
        <position position="52"/>
    </location>
    <ligand>
        <name>[4Fe-4S] cluster</name>
        <dbReference type="ChEBI" id="CHEBI:49883"/>
        <label>1</label>
    </ligand>
</feature>
<dbReference type="Proteomes" id="UP000240490">
    <property type="component" value="Unassembled WGS sequence"/>
</dbReference>
<evidence type="ECO:0000256" key="2">
    <source>
        <dbReference type="ARBA" id="ARBA00022490"/>
    </source>
</evidence>
<protein>
    <recommendedName>
        <fullName evidence="9">Lipoyl synthase</fullName>
        <ecNumber evidence="9">2.8.1.8</ecNumber>
    </recommendedName>
    <alternativeName>
        <fullName evidence="9">Lip-syn</fullName>
        <shortName evidence="9">LS</shortName>
    </alternativeName>
    <alternativeName>
        <fullName evidence="9">Lipoate synthase</fullName>
    </alternativeName>
    <alternativeName>
        <fullName evidence="9">Lipoic acid synthase</fullName>
    </alternativeName>
    <alternativeName>
        <fullName evidence="9">Sulfur insertion protein LipA</fullName>
    </alternativeName>
</protein>
<evidence type="ECO:0000256" key="3">
    <source>
        <dbReference type="ARBA" id="ARBA00022679"/>
    </source>
</evidence>
<dbReference type="InterPro" id="IPR007197">
    <property type="entry name" value="rSAM"/>
</dbReference>
<comment type="similarity">
    <text evidence="9">Belongs to the radical SAM superfamily. Lipoyl synthase family.</text>
</comment>
<comment type="catalytic activity">
    <reaction evidence="8 9">
        <text>[[Fe-S] cluster scaffold protein carrying a second [4Fe-4S](2+) cluster] + N(6)-octanoyl-L-lysyl-[protein] + 2 oxidized [2Fe-2S]-[ferredoxin] + 2 S-adenosyl-L-methionine + 4 H(+) = [[Fe-S] cluster scaffold protein] + N(6)-[(R)-dihydrolipoyl]-L-lysyl-[protein] + 4 Fe(3+) + 2 hydrogen sulfide + 2 5'-deoxyadenosine + 2 L-methionine + 2 reduced [2Fe-2S]-[ferredoxin]</text>
        <dbReference type="Rhea" id="RHEA:16585"/>
        <dbReference type="Rhea" id="RHEA-COMP:9928"/>
        <dbReference type="Rhea" id="RHEA-COMP:10000"/>
        <dbReference type="Rhea" id="RHEA-COMP:10001"/>
        <dbReference type="Rhea" id="RHEA-COMP:10475"/>
        <dbReference type="Rhea" id="RHEA-COMP:14568"/>
        <dbReference type="Rhea" id="RHEA-COMP:14569"/>
        <dbReference type="ChEBI" id="CHEBI:15378"/>
        <dbReference type="ChEBI" id="CHEBI:17319"/>
        <dbReference type="ChEBI" id="CHEBI:29034"/>
        <dbReference type="ChEBI" id="CHEBI:29919"/>
        <dbReference type="ChEBI" id="CHEBI:33722"/>
        <dbReference type="ChEBI" id="CHEBI:33737"/>
        <dbReference type="ChEBI" id="CHEBI:33738"/>
        <dbReference type="ChEBI" id="CHEBI:57844"/>
        <dbReference type="ChEBI" id="CHEBI:59789"/>
        <dbReference type="ChEBI" id="CHEBI:78809"/>
        <dbReference type="ChEBI" id="CHEBI:83100"/>
        <dbReference type="EC" id="2.8.1.8"/>
    </reaction>
</comment>
<dbReference type="SUPFAM" id="SSF102114">
    <property type="entry name" value="Radical SAM enzymes"/>
    <property type="match status" value="1"/>
</dbReference>
<feature type="binding site" evidence="9">
    <location>
        <position position="80"/>
    </location>
    <ligand>
        <name>[4Fe-4S] cluster</name>
        <dbReference type="ChEBI" id="CHEBI:49883"/>
        <label>2</label>
        <note>4Fe-4S-S-AdoMet</note>
    </ligand>
</feature>
<dbReference type="InterPro" id="IPR058240">
    <property type="entry name" value="rSAM_sf"/>
</dbReference>
<evidence type="ECO:0000256" key="7">
    <source>
        <dbReference type="ARBA" id="ARBA00023014"/>
    </source>
</evidence>
<dbReference type="NCBIfam" id="NF009544">
    <property type="entry name" value="PRK12928.1"/>
    <property type="match status" value="1"/>
</dbReference>
<accession>A0A2R6AWY1</accession>
<proteinExistence type="inferred from homology"/>
<evidence type="ECO:0000256" key="1">
    <source>
        <dbReference type="ARBA" id="ARBA00022485"/>
    </source>
</evidence>
<organism evidence="11 12">
    <name type="scientific">Candidatus Marsarchaeota G2 archaeon ECH_B_SAG-M15</name>
    <dbReference type="NCBI Taxonomy" id="1978162"/>
    <lineage>
        <taxon>Archaea</taxon>
        <taxon>Candidatus Marsarchaeota</taxon>
        <taxon>Candidatus Marsarchaeota group 2</taxon>
    </lineage>
</organism>
<feature type="binding site" evidence="9">
    <location>
        <position position="47"/>
    </location>
    <ligand>
        <name>[4Fe-4S] cluster</name>
        <dbReference type="ChEBI" id="CHEBI:49883"/>
        <label>1</label>
    </ligand>
</feature>
<gene>
    <name evidence="9" type="primary">lipA</name>
    <name evidence="11" type="ORF">B9Q08_03830</name>
</gene>
<dbReference type="InterPro" id="IPR006638">
    <property type="entry name" value="Elp3/MiaA/NifB-like_rSAM"/>
</dbReference>
<dbReference type="CDD" id="cd01335">
    <property type="entry name" value="Radical_SAM"/>
    <property type="match status" value="1"/>
</dbReference>
<keyword evidence="5 9" id="KW-0479">Metal-binding</keyword>